<dbReference type="EMBL" id="DSRT01000015">
    <property type="protein sequence ID" value="HGW29353.1"/>
    <property type="molecule type" value="Genomic_DNA"/>
</dbReference>
<dbReference type="PRINTS" id="PR00061">
    <property type="entry name" value="RIBOSOMALL19"/>
</dbReference>
<dbReference type="PROSITE" id="PS01015">
    <property type="entry name" value="RIBOSOMAL_L19"/>
    <property type="match status" value="1"/>
</dbReference>
<evidence type="ECO:0000313" key="7">
    <source>
        <dbReference type="EMBL" id="HGW29353.1"/>
    </source>
</evidence>
<dbReference type="AlphaFoldDB" id="A0A7C4XN36"/>
<dbReference type="GO" id="GO:0022625">
    <property type="term" value="C:cytosolic large ribosomal subunit"/>
    <property type="evidence" value="ECO:0007669"/>
    <property type="project" value="TreeGrafter"/>
</dbReference>
<dbReference type="PIRSF" id="PIRSF002191">
    <property type="entry name" value="Ribosomal_L19"/>
    <property type="match status" value="1"/>
</dbReference>
<dbReference type="InterPro" id="IPR018257">
    <property type="entry name" value="Ribosomal_bL19_CS"/>
</dbReference>
<organism evidence="7">
    <name type="scientific">candidate division WWE3 bacterium</name>
    <dbReference type="NCBI Taxonomy" id="2053526"/>
    <lineage>
        <taxon>Bacteria</taxon>
        <taxon>Katanobacteria</taxon>
    </lineage>
</organism>
<dbReference type="GO" id="GO:0003735">
    <property type="term" value="F:structural constituent of ribosome"/>
    <property type="evidence" value="ECO:0007669"/>
    <property type="project" value="InterPro"/>
</dbReference>
<dbReference type="Gene3D" id="2.30.30.790">
    <property type="match status" value="1"/>
</dbReference>
<keyword evidence="3 5" id="KW-0687">Ribonucleoprotein</keyword>
<dbReference type="PANTHER" id="PTHR15680">
    <property type="entry name" value="RIBOSOMAL PROTEIN L19"/>
    <property type="match status" value="1"/>
</dbReference>
<evidence type="ECO:0000256" key="4">
    <source>
        <dbReference type="ARBA" id="ARBA00035171"/>
    </source>
</evidence>
<dbReference type="NCBIfam" id="TIGR01024">
    <property type="entry name" value="rplS_bact"/>
    <property type="match status" value="1"/>
</dbReference>
<dbReference type="InterPro" id="IPR001857">
    <property type="entry name" value="Ribosomal_bL19"/>
</dbReference>
<accession>A0A7C4XN36</accession>
<protein>
    <recommendedName>
        <fullName evidence="4 5">Large ribosomal subunit protein bL19</fullName>
    </recommendedName>
</protein>
<comment type="function">
    <text evidence="5 6">This protein is located at the 30S-50S ribosomal subunit interface and may play a role in the structure and function of the aminoacyl-tRNA binding site.</text>
</comment>
<sequence length="125" mass="14049">MDQPDTQKQNSFAVVTHLDLPKAHEFNVGDTVRVNYKIKEGESFRVQPFEGVVIAKKNGGVSKTFTVRKIGSDSVGIERIFPLYSPNIESIKVVKQGQARRAKLYYLRGKKGREALKVKEVKKAS</sequence>
<evidence type="ECO:0000256" key="2">
    <source>
        <dbReference type="ARBA" id="ARBA00022980"/>
    </source>
</evidence>
<comment type="caution">
    <text evidence="7">The sequence shown here is derived from an EMBL/GenBank/DDBJ whole genome shotgun (WGS) entry which is preliminary data.</text>
</comment>
<dbReference type="PANTHER" id="PTHR15680:SF9">
    <property type="entry name" value="LARGE RIBOSOMAL SUBUNIT PROTEIN BL19M"/>
    <property type="match status" value="1"/>
</dbReference>
<name>A0A7C4XN36_UNCKA</name>
<proteinExistence type="inferred from homology"/>
<comment type="similarity">
    <text evidence="1 5 6">Belongs to the bacterial ribosomal protein bL19 family.</text>
</comment>
<evidence type="ECO:0000256" key="3">
    <source>
        <dbReference type="ARBA" id="ARBA00023274"/>
    </source>
</evidence>
<dbReference type="InterPro" id="IPR038657">
    <property type="entry name" value="Ribosomal_bL19_sf"/>
</dbReference>
<dbReference type="Pfam" id="PF01245">
    <property type="entry name" value="Ribosomal_L19"/>
    <property type="match status" value="1"/>
</dbReference>
<keyword evidence="2 5" id="KW-0689">Ribosomal protein</keyword>
<evidence type="ECO:0000256" key="1">
    <source>
        <dbReference type="ARBA" id="ARBA00005781"/>
    </source>
</evidence>
<dbReference type="SUPFAM" id="SSF50104">
    <property type="entry name" value="Translation proteins SH3-like domain"/>
    <property type="match status" value="1"/>
</dbReference>
<reference evidence="7" key="1">
    <citation type="journal article" date="2020" name="mSystems">
        <title>Genome- and Community-Level Interaction Insights into Carbon Utilization and Element Cycling Functions of Hydrothermarchaeota in Hydrothermal Sediment.</title>
        <authorList>
            <person name="Zhou Z."/>
            <person name="Liu Y."/>
            <person name="Xu W."/>
            <person name="Pan J."/>
            <person name="Luo Z.H."/>
            <person name="Li M."/>
        </authorList>
    </citation>
    <scope>NUCLEOTIDE SEQUENCE [LARGE SCALE GENOMIC DNA]</scope>
    <source>
        <strain evidence="7">SpSt-417</strain>
    </source>
</reference>
<dbReference type="HAMAP" id="MF_00402">
    <property type="entry name" value="Ribosomal_bL19"/>
    <property type="match status" value="1"/>
</dbReference>
<gene>
    <name evidence="5 7" type="primary">rplS</name>
    <name evidence="7" type="ORF">ENR63_00275</name>
</gene>
<dbReference type="GO" id="GO:0006412">
    <property type="term" value="P:translation"/>
    <property type="evidence" value="ECO:0007669"/>
    <property type="project" value="UniProtKB-UniRule"/>
</dbReference>
<evidence type="ECO:0000256" key="6">
    <source>
        <dbReference type="RuleBase" id="RU000559"/>
    </source>
</evidence>
<dbReference type="InterPro" id="IPR008991">
    <property type="entry name" value="Translation_prot_SH3-like_sf"/>
</dbReference>
<evidence type="ECO:0000256" key="5">
    <source>
        <dbReference type="HAMAP-Rule" id="MF_00402"/>
    </source>
</evidence>